<proteinExistence type="predicted"/>
<keyword evidence="2" id="KW-1185">Reference proteome</keyword>
<organism evidence="1 2">
    <name type="scientific">Hygrophoropsis aurantiaca</name>
    <dbReference type="NCBI Taxonomy" id="72124"/>
    <lineage>
        <taxon>Eukaryota</taxon>
        <taxon>Fungi</taxon>
        <taxon>Dikarya</taxon>
        <taxon>Basidiomycota</taxon>
        <taxon>Agaricomycotina</taxon>
        <taxon>Agaricomycetes</taxon>
        <taxon>Agaricomycetidae</taxon>
        <taxon>Boletales</taxon>
        <taxon>Coniophorineae</taxon>
        <taxon>Hygrophoropsidaceae</taxon>
        <taxon>Hygrophoropsis</taxon>
    </lineage>
</organism>
<reference evidence="1" key="1">
    <citation type="journal article" date="2021" name="New Phytol.">
        <title>Evolutionary innovations through gain and loss of genes in the ectomycorrhizal Boletales.</title>
        <authorList>
            <person name="Wu G."/>
            <person name="Miyauchi S."/>
            <person name="Morin E."/>
            <person name="Kuo A."/>
            <person name="Drula E."/>
            <person name="Varga T."/>
            <person name="Kohler A."/>
            <person name="Feng B."/>
            <person name="Cao Y."/>
            <person name="Lipzen A."/>
            <person name="Daum C."/>
            <person name="Hundley H."/>
            <person name="Pangilinan J."/>
            <person name="Johnson J."/>
            <person name="Barry K."/>
            <person name="LaButti K."/>
            <person name="Ng V."/>
            <person name="Ahrendt S."/>
            <person name="Min B."/>
            <person name="Choi I.G."/>
            <person name="Park H."/>
            <person name="Plett J.M."/>
            <person name="Magnuson J."/>
            <person name="Spatafora J.W."/>
            <person name="Nagy L.G."/>
            <person name="Henrissat B."/>
            <person name="Grigoriev I.V."/>
            <person name="Yang Z.L."/>
            <person name="Xu J."/>
            <person name="Martin F.M."/>
        </authorList>
    </citation>
    <scope>NUCLEOTIDE SEQUENCE</scope>
    <source>
        <strain evidence="1">ATCC 28755</strain>
    </source>
</reference>
<comment type="caution">
    <text evidence="1">The sequence shown here is derived from an EMBL/GenBank/DDBJ whole genome shotgun (WGS) entry which is preliminary data.</text>
</comment>
<gene>
    <name evidence="1" type="ORF">BJ138DRAFT_1103768</name>
</gene>
<evidence type="ECO:0000313" key="1">
    <source>
        <dbReference type="EMBL" id="KAH7908124.1"/>
    </source>
</evidence>
<dbReference type="EMBL" id="MU267845">
    <property type="protein sequence ID" value="KAH7908124.1"/>
    <property type="molecule type" value="Genomic_DNA"/>
</dbReference>
<evidence type="ECO:0000313" key="2">
    <source>
        <dbReference type="Proteomes" id="UP000790377"/>
    </source>
</evidence>
<sequence>MYPLDPPRLLHIFQGHTKPINSIAFAEDCTLLASGADDGHILIWSLEHGKLLNNLSPKEGPVTVIRWFCDGQHPDARFIVTGTASGTVQLWKRETAREQFHLSGQFTASANDIEDIAVEETTKLLAIVSRGRISILKLDTRAAYPFQRMVSEPPSSLPPMKALARKVHFYNSGKLLMVAFLDTKELVTWQVCPWKEIWRWRLNTRIGDTAWSPDKNLLLIWNLIDGIDIYHVGEHPIWVRKLVVKVKRNVVKQIEFGKHSQLAISGSDSGEVFLWDIETGKQVLVLIHGSESDLIQTITHHSPQDKRYYVASATSSLGDGMQSVKVWALHPVDPETSRARPGGWLLYVSIISIIAMCLSIIVYTFIQ</sequence>
<protein>
    <submittedName>
        <fullName evidence="1">WD40-repeat-containing domain protein</fullName>
    </submittedName>
</protein>
<accession>A0ACB8A3S4</accession>
<dbReference type="Proteomes" id="UP000790377">
    <property type="component" value="Unassembled WGS sequence"/>
</dbReference>
<name>A0ACB8A3S4_9AGAM</name>